<sequence length="231" mass="26924">MTLTKAQIEQLYTFTQKHFVDWYDVQIELVDHLANGIEQQWQKSPEVPFNDALNIEFKKFGIMGFSDVIEQKTNALNTHYRKLVWNYFIGYFKLPKILLTTFFIWIYYSILTFMNIEFWVILTSCIGLTIVPFVFMYRQKKRITAVKKVTGKKWLVDAVVMQLGGIMYFFNIGMYVAIFTDPSKTTMSNTTLLIAAIIIVLLALVLYVSIFVVAPQLRAHVAKQHTVYKIS</sequence>
<evidence type="ECO:0000313" key="3">
    <source>
        <dbReference type="Proteomes" id="UP001259492"/>
    </source>
</evidence>
<dbReference type="RefSeq" id="WP_311426852.1">
    <property type="nucleotide sequence ID" value="NZ_JAVRIA010000002.1"/>
</dbReference>
<dbReference type="EMBL" id="JAVRIA010000002">
    <property type="protein sequence ID" value="MDT0558082.1"/>
    <property type="molecule type" value="Genomic_DNA"/>
</dbReference>
<keyword evidence="1" id="KW-1133">Transmembrane helix</keyword>
<keyword evidence="1" id="KW-0812">Transmembrane</keyword>
<proteinExistence type="predicted"/>
<keyword evidence="1" id="KW-0472">Membrane</keyword>
<accession>A0ABU2YIT6</accession>
<reference evidence="2 3" key="1">
    <citation type="submission" date="2023-09" db="EMBL/GenBank/DDBJ databases">
        <authorList>
            <person name="Rey-Velasco X."/>
        </authorList>
    </citation>
    <scope>NUCLEOTIDE SEQUENCE [LARGE SCALE GENOMIC DNA]</scope>
    <source>
        <strain evidence="2 3">W332</strain>
    </source>
</reference>
<protein>
    <submittedName>
        <fullName evidence="2">Uncharacterized protein</fullName>
    </submittedName>
</protein>
<feature type="transmembrane region" description="Helical" evidence="1">
    <location>
        <begin position="88"/>
        <end position="110"/>
    </location>
</feature>
<organism evidence="2 3">
    <name type="scientific">Microcosmobacter mediterraneus</name>
    <dbReference type="NCBI Taxonomy" id="3075607"/>
    <lineage>
        <taxon>Bacteria</taxon>
        <taxon>Pseudomonadati</taxon>
        <taxon>Bacteroidota</taxon>
        <taxon>Flavobacteriia</taxon>
        <taxon>Flavobacteriales</taxon>
        <taxon>Flavobacteriaceae</taxon>
        <taxon>Microcosmobacter</taxon>
    </lineage>
</organism>
<feature type="transmembrane region" description="Helical" evidence="1">
    <location>
        <begin position="192"/>
        <end position="214"/>
    </location>
</feature>
<feature type="transmembrane region" description="Helical" evidence="1">
    <location>
        <begin position="116"/>
        <end position="137"/>
    </location>
</feature>
<name>A0ABU2YIT6_9FLAO</name>
<evidence type="ECO:0000256" key="1">
    <source>
        <dbReference type="SAM" id="Phobius"/>
    </source>
</evidence>
<keyword evidence="3" id="KW-1185">Reference proteome</keyword>
<feature type="transmembrane region" description="Helical" evidence="1">
    <location>
        <begin position="158"/>
        <end position="180"/>
    </location>
</feature>
<gene>
    <name evidence="2" type="ORF">RM697_05465</name>
</gene>
<comment type="caution">
    <text evidence="2">The sequence shown here is derived from an EMBL/GenBank/DDBJ whole genome shotgun (WGS) entry which is preliminary data.</text>
</comment>
<dbReference type="Proteomes" id="UP001259492">
    <property type="component" value="Unassembled WGS sequence"/>
</dbReference>
<evidence type="ECO:0000313" key="2">
    <source>
        <dbReference type="EMBL" id="MDT0558082.1"/>
    </source>
</evidence>